<dbReference type="AlphaFoldDB" id="A0A6M0JSL9"/>
<keyword evidence="5" id="KW-0966">Cell projection</keyword>
<evidence type="ECO:0000256" key="3">
    <source>
        <dbReference type="ARBA" id="ARBA00023143"/>
    </source>
</evidence>
<feature type="domain" description="Type III secretion system flagellar brake protein YcgR PilZN" evidence="4">
    <location>
        <begin position="24"/>
        <end position="127"/>
    </location>
</feature>
<evidence type="ECO:0000259" key="4">
    <source>
        <dbReference type="Pfam" id="PF07317"/>
    </source>
</evidence>
<evidence type="ECO:0000256" key="2">
    <source>
        <dbReference type="ARBA" id="ARBA00022741"/>
    </source>
</evidence>
<keyword evidence="5" id="KW-0282">Flagellum</keyword>
<name>A0A6M0JSL9_9GAMM</name>
<keyword evidence="2" id="KW-0547">Nucleotide-binding</keyword>
<keyword evidence="3" id="KW-0975">Bacterial flagellum</keyword>
<keyword evidence="1" id="KW-0973">c-di-GMP</keyword>
<comment type="caution">
    <text evidence="5">The sequence shown here is derived from an EMBL/GenBank/DDBJ whole genome shotgun (WGS) entry which is preliminary data.</text>
</comment>
<evidence type="ECO:0000313" key="6">
    <source>
        <dbReference type="Proteomes" id="UP000483379"/>
    </source>
</evidence>
<organism evidence="5 6">
    <name type="scientific">Thiorhodococcus minor</name>
    <dbReference type="NCBI Taxonomy" id="57489"/>
    <lineage>
        <taxon>Bacteria</taxon>
        <taxon>Pseudomonadati</taxon>
        <taxon>Pseudomonadota</taxon>
        <taxon>Gammaproteobacteria</taxon>
        <taxon>Chromatiales</taxon>
        <taxon>Chromatiaceae</taxon>
        <taxon>Thiorhodococcus</taxon>
    </lineage>
</organism>
<dbReference type="RefSeq" id="WP_164450561.1">
    <property type="nucleotide sequence ID" value="NZ_JAAIJQ010000002.1"/>
</dbReference>
<dbReference type="Gene3D" id="2.40.10.220">
    <property type="entry name" value="predicted glycosyltransferase like domains"/>
    <property type="match status" value="1"/>
</dbReference>
<dbReference type="Pfam" id="PF07317">
    <property type="entry name" value="PilZN"/>
    <property type="match status" value="1"/>
</dbReference>
<sequence length="262" mass="29490">MTQTTTHDQGRVGSHSDFENYDLVSDTKRIASALAEINRQLILVSVRLDADGPLYDSRILEFDTASQSLLLEALTPSEGEIRLRPEQDLYVYATMRGIAIRFTTAVERVETTEAGDHYVCAVPEQMLYLQRRDIFRVPLPRHDHRTVAIRAEDASREIVARLKDLSIKGFCLEIPVSEVNQRQLGSTFHYQGMNLPETRTALAGRTTLINLRPSPNPGYLSAGFAITDLDPQTERSLMRAALYFQRESRKLSKEADGIAPDP</sequence>
<proteinExistence type="predicted"/>
<accession>A0A6M0JSL9</accession>
<keyword evidence="5" id="KW-0969">Cilium</keyword>
<dbReference type="EMBL" id="JAAIJQ010000002">
    <property type="protein sequence ID" value="NEV60520.1"/>
    <property type="molecule type" value="Genomic_DNA"/>
</dbReference>
<dbReference type="InterPro" id="IPR009926">
    <property type="entry name" value="T3SS_YcgR_PilZN"/>
</dbReference>
<keyword evidence="6" id="KW-1185">Reference proteome</keyword>
<dbReference type="GO" id="GO:0000166">
    <property type="term" value="F:nucleotide binding"/>
    <property type="evidence" value="ECO:0007669"/>
    <property type="project" value="UniProtKB-KW"/>
</dbReference>
<gene>
    <name evidence="5" type="ORF">G3446_01205</name>
</gene>
<protein>
    <submittedName>
        <fullName evidence="5">Flagellar brake protein</fullName>
    </submittedName>
</protein>
<evidence type="ECO:0000256" key="1">
    <source>
        <dbReference type="ARBA" id="ARBA00022636"/>
    </source>
</evidence>
<evidence type="ECO:0000313" key="5">
    <source>
        <dbReference type="EMBL" id="NEV60520.1"/>
    </source>
</evidence>
<dbReference type="Gene3D" id="2.30.110.10">
    <property type="entry name" value="Electron Transport, Fmn-binding Protein, Chain A"/>
    <property type="match status" value="1"/>
</dbReference>
<reference evidence="5 6" key="1">
    <citation type="submission" date="2020-02" db="EMBL/GenBank/DDBJ databases">
        <title>Genome sequences of Thiorhodococcus mannitoliphagus and Thiorhodococcus minor, purple sulfur photosynthetic bacteria in the gammaproteobacterial family, Chromatiaceae.</title>
        <authorList>
            <person name="Aviles F.A."/>
            <person name="Meyer T.E."/>
            <person name="Kyndt J.A."/>
        </authorList>
    </citation>
    <scope>NUCLEOTIDE SEQUENCE [LARGE SCALE GENOMIC DNA]</scope>
    <source>
        <strain evidence="5 6">DSM 11518</strain>
    </source>
</reference>
<dbReference type="InterPro" id="IPR012349">
    <property type="entry name" value="Split_barrel_FMN-bd"/>
</dbReference>
<dbReference type="Proteomes" id="UP000483379">
    <property type="component" value="Unassembled WGS sequence"/>
</dbReference>